<dbReference type="InterPro" id="IPR010710">
    <property type="entry name" value="DUF1289"/>
</dbReference>
<keyword evidence="2" id="KW-1185">Reference proteome</keyword>
<accession>A0A2A5L121</accession>
<dbReference type="Proteomes" id="UP000218807">
    <property type="component" value="Unassembled WGS sequence"/>
</dbReference>
<dbReference type="AlphaFoldDB" id="A0A2A5L121"/>
<evidence type="ECO:0000313" key="1">
    <source>
        <dbReference type="EMBL" id="PCK82895.1"/>
    </source>
</evidence>
<organism evidence="1 2">
    <name type="scientific">Rhizobium sophoriradicis</name>
    <dbReference type="NCBI Taxonomy" id="1535245"/>
    <lineage>
        <taxon>Bacteria</taxon>
        <taxon>Pseudomonadati</taxon>
        <taxon>Pseudomonadota</taxon>
        <taxon>Alphaproteobacteria</taxon>
        <taxon>Hyphomicrobiales</taxon>
        <taxon>Rhizobiaceae</taxon>
        <taxon>Rhizobium/Agrobacterium group</taxon>
        <taxon>Rhizobium</taxon>
    </lineage>
</organism>
<gene>
    <name evidence="1" type="ORF">CPT34_01035</name>
</gene>
<dbReference type="PANTHER" id="PTHR35175:SF2">
    <property type="entry name" value="DUF1289 DOMAIN-CONTAINING PROTEIN"/>
    <property type="match status" value="1"/>
</dbReference>
<evidence type="ECO:0000313" key="2">
    <source>
        <dbReference type="Proteomes" id="UP000218807"/>
    </source>
</evidence>
<dbReference type="RefSeq" id="WP_096761866.1">
    <property type="nucleotide sequence ID" value="NZ_NXDM01000001.1"/>
</dbReference>
<reference evidence="1 2" key="1">
    <citation type="submission" date="2017-09" db="EMBL/GenBank/DDBJ databases">
        <title>Comparative genomics of rhizobia isolated from Phaseolus vulgaris in China.</title>
        <authorList>
            <person name="Tong W."/>
        </authorList>
    </citation>
    <scope>NUCLEOTIDE SEQUENCE [LARGE SCALE GENOMIC DNA]</scope>
    <source>
        <strain evidence="1 2">L101</strain>
    </source>
</reference>
<dbReference type="PANTHER" id="PTHR35175">
    <property type="entry name" value="DUF1289 DOMAIN-CONTAINING PROTEIN"/>
    <property type="match status" value="1"/>
</dbReference>
<name>A0A2A5L121_9HYPH</name>
<protein>
    <submittedName>
        <fullName evidence="1">Fe-S oxidoreductase</fullName>
    </submittedName>
</protein>
<sequence>MQTPCIHVCSMVSATGFCAGCGRTIEEIGGWMTYTDAERGGIMAVLPARLAAATRTLMKSNLAEQPERL</sequence>
<dbReference type="EMBL" id="NXDM01000001">
    <property type="protein sequence ID" value="PCK82895.1"/>
    <property type="molecule type" value="Genomic_DNA"/>
</dbReference>
<proteinExistence type="predicted"/>
<dbReference type="Pfam" id="PF06945">
    <property type="entry name" value="DUF1289"/>
    <property type="match status" value="1"/>
</dbReference>
<comment type="caution">
    <text evidence="1">The sequence shown here is derived from an EMBL/GenBank/DDBJ whole genome shotgun (WGS) entry which is preliminary data.</text>
</comment>